<keyword evidence="4" id="KW-1185">Reference proteome</keyword>
<feature type="signal peptide" evidence="1">
    <location>
        <begin position="1"/>
        <end position="19"/>
    </location>
</feature>
<gene>
    <name evidence="3" type="ORF">DPV69_06930</name>
</gene>
<comment type="caution">
    <text evidence="3">The sequence shown here is derived from an EMBL/GenBank/DDBJ whole genome shotgun (WGS) entry which is preliminary data.</text>
</comment>
<accession>A0A3S3SUT1</accession>
<evidence type="ECO:0000313" key="3">
    <source>
        <dbReference type="EMBL" id="RWU08110.1"/>
    </source>
</evidence>
<evidence type="ECO:0000313" key="4">
    <source>
        <dbReference type="Proteomes" id="UP000284120"/>
    </source>
</evidence>
<reference evidence="3 4" key="1">
    <citation type="submission" date="2018-06" db="EMBL/GenBank/DDBJ databases">
        <title>Pedobacter endophyticus sp. nov., an endophytic bacterium isolated from a leaf of Triticum aestivum.</title>
        <authorList>
            <person name="Zhang L."/>
        </authorList>
    </citation>
    <scope>NUCLEOTIDE SEQUENCE [LARGE SCALE GENOMIC DNA]</scope>
    <source>
        <strain evidence="3 4">CM134L-2</strain>
    </source>
</reference>
<dbReference type="OrthoDB" id="680656at2"/>
<keyword evidence="1" id="KW-0732">Signal</keyword>
<proteinExistence type="predicted"/>
<dbReference type="Proteomes" id="UP000284120">
    <property type="component" value="Unassembled WGS sequence"/>
</dbReference>
<organism evidence="3 4">
    <name type="scientific">Pedobacter chitinilyticus</name>
    <dbReference type="NCBI Taxonomy" id="2233776"/>
    <lineage>
        <taxon>Bacteria</taxon>
        <taxon>Pseudomonadati</taxon>
        <taxon>Bacteroidota</taxon>
        <taxon>Sphingobacteriia</taxon>
        <taxon>Sphingobacteriales</taxon>
        <taxon>Sphingobacteriaceae</taxon>
        <taxon>Pedobacter</taxon>
    </lineage>
</organism>
<sequence length="1377" mass="155165">MKKYLLSLLIFLCYGLLKGQTIPTPNASAFGIFGVYPASSSSGIPVINIPVYDFNYGGLSLPIELSYNPNMVKPKLCGSWVGLGWNLSAGGVITRTVLGGYDERTYRYDFEYPKNYDMQAGYWHHHSLGGNDWFGRTRVEAAAKSGRDFAPDEFSFSAGGLSGQFYLDHNKEWKVRCKEKIRVEINSSDFIETPPYRATYDGVTIPNIKRLFRVTLIDTKGIRYVFGGSNQSVEKVAGDFKSFYLTEIKFPGGKKILYEYENGQEVTEVFPKGGSFSGSNVQVSNPVYLKKILTDISEITFYRSEKQKEFAKLDYISVKQKGGNELIRKFFDYENTPMDRLTLISLSEKDKNNVVGNRYDFNYNGSFVNVPDFYHFINTDHWGFYNTKPLATNPYTALLASREPDVANSAVGMLQKITYPTGGYSSYVWESHTFAKEVKIQRSEPLLLHLNDKYAGGVRIKEISNHDASDILLGRKKYNYNINYSLQNTQGRSSGILGWQPLFISGATNSFTQYYPQIPFRHSPLASNNIGPHVSYSEVTEIEENNGYVKTTFSNFDNGTNGEYMDEPEVSVHYSEDGYAVHNYISNAHERGMPLSIRSYNNQGALVKERTVEYQRINKNEDYARSLLIDYWSLSSWSGSAVKMYTNSYLPKKEIDILYNVSGQNPSLVENEYEYDLNSLLTKNTTKNSNGTSKFTTYAYPMQFIFTSNLYKRMSDANMMVPLETKKYMQTIGQAPQLLGSILTPYRLSPTETIVADKELVYEADPQNISSSSLMPTSLDPAVYDAKYEERIKYDNYTEDASLLQQTTLQGQIKSFQWDVTNTYMTAEVANVSNNYKVEYEPQVVTGTLEGAYGVATTRTVTFNHAYAGDINLSIAFFGAPTTNFQILTSLSSGGQYYHKTLCFSFGNPSACTSGNTSTFTYTNMPAGTYTLVITLDKPVTTGVNYSYLVKKAVPSGNKEFYFQDFEAPGVGTSGASTPHTGKGCLNSSYHTVNWVVPNQRSYVISYFYVQNGVWKYSGEIPYLNNTHTLMGSAVDDIRIYPKDAEMITYTYEPLVGMTSMIDAKGLTTYYEYDSFQRLLNVKDHQGNIIKNYNYYLRPKTYYNKQISKKVYKNDCSIGYYGLGENYIVPSAKYASIVSQADADAQASIEIANNGQIYANSNGECLEEGTYVTVCATSPREEIVGNYRDTYVTYSIKAFKDPEGVFPKQTSVPITYTYNGQQTVISVIGVINLGEKLQTREYIGPMGEDQEGEYHDYILEIIPGQSFQIANFTSCTAHQIDVLNSGSNTLLQNGQVNEMVFFDDLSSLCAYTSDMDKNVTSLYYHNAPQVLMNCFTDSTMQMAIPNGYYTFFKITDQGPNKWYKIQQGVIVEEGVCQ</sequence>
<evidence type="ECO:0000259" key="2">
    <source>
        <dbReference type="Pfam" id="PF19404"/>
    </source>
</evidence>
<feature type="domain" description="DUF5977" evidence="2">
    <location>
        <begin position="1102"/>
        <end position="1165"/>
    </location>
</feature>
<dbReference type="Pfam" id="PF19404">
    <property type="entry name" value="DUF5977"/>
    <property type="match status" value="1"/>
</dbReference>
<feature type="chain" id="PRO_5018535341" description="DUF5977 domain-containing protein" evidence="1">
    <location>
        <begin position="20"/>
        <end position="1377"/>
    </location>
</feature>
<protein>
    <recommendedName>
        <fullName evidence="2">DUF5977 domain-containing protein</fullName>
    </recommendedName>
</protein>
<name>A0A3S3SUT1_9SPHI</name>
<dbReference type="RefSeq" id="WP_113646635.1">
    <property type="nucleotide sequence ID" value="NZ_QMHN01000002.1"/>
</dbReference>
<evidence type="ECO:0000256" key="1">
    <source>
        <dbReference type="SAM" id="SignalP"/>
    </source>
</evidence>
<dbReference type="InterPro" id="IPR046020">
    <property type="entry name" value="DUF5977"/>
</dbReference>
<dbReference type="EMBL" id="SAYW01000002">
    <property type="protein sequence ID" value="RWU08110.1"/>
    <property type="molecule type" value="Genomic_DNA"/>
</dbReference>